<comment type="caution">
    <text evidence="3">The sequence shown here is derived from an EMBL/GenBank/DDBJ whole genome shotgun (WGS) entry which is preliminary data.</text>
</comment>
<dbReference type="InterPro" id="IPR049192">
    <property type="entry name" value="DUF4246_C"/>
</dbReference>
<proteinExistence type="predicted"/>
<reference evidence="3 4" key="1">
    <citation type="submission" date="2024-05" db="EMBL/GenBank/DDBJ databases">
        <title>A draft genome resource for the thread blight pathogen Marasmius tenuissimus strain MS-2.</title>
        <authorList>
            <person name="Yulfo-Soto G.E."/>
            <person name="Baruah I.K."/>
            <person name="Amoako-Attah I."/>
            <person name="Bukari Y."/>
            <person name="Meinhardt L.W."/>
            <person name="Bailey B.A."/>
            <person name="Cohen S.P."/>
        </authorList>
    </citation>
    <scope>NUCLEOTIDE SEQUENCE [LARGE SCALE GENOMIC DNA]</scope>
    <source>
        <strain evidence="3 4">MS-2</strain>
    </source>
</reference>
<dbReference type="PANTHER" id="PTHR33119:SF1">
    <property type="entry name" value="FE2OG DIOXYGENASE DOMAIN-CONTAINING PROTEIN"/>
    <property type="match status" value="1"/>
</dbReference>
<protein>
    <recommendedName>
        <fullName evidence="2">DUF4246 domain-containing protein</fullName>
    </recommendedName>
</protein>
<feature type="domain" description="DUF4246" evidence="2">
    <location>
        <begin position="42"/>
        <end position="227"/>
    </location>
</feature>
<dbReference type="Proteomes" id="UP001437256">
    <property type="component" value="Unassembled WGS sequence"/>
</dbReference>
<evidence type="ECO:0000313" key="3">
    <source>
        <dbReference type="EMBL" id="KAL0064461.1"/>
    </source>
</evidence>
<dbReference type="InterPro" id="IPR025340">
    <property type="entry name" value="DUF4246"/>
</dbReference>
<organism evidence="3 4">
    <name type="scientific">Marasmius tenuissimus</name>
    <dbReference type="NCBI Taxonomy" id="585030"/>
    <lineage>
        <taxon>Eukaryota</taxon>
        <taxon>Fungi</taxon>
        <taxon>Dikarya</taxon>
        <taxon>Basidiomycota</taxon>
        <taxon>Agaricomycotina</taxon>
        <taxon>Agaricomycetes</taxon>
        <taxon>Agaricomycetidae</taxon>
        <taxon>Agaricales</taxon>
        <taxon>Marasmiineae</taxon>
        <taxon>Marasmiaceae</taxon>
        <taxon>Marasmius</taxon>
    </lineage>
</organism>
<evidence type="ECO:0000259" key="2">
    <source>
        <dbReference type="Pfam" id="PF14033"/>
    </source>
</evidence>
<keyword evidence="4" id="KW-1185">Reference proteome</keyword>
<gene>
    <name evidence="3" type="ORF">AAF712_008625</name>
</gene>
<name>A0ABR2ZS11_9AGAR</name>
<evidence type="ECO:0000256" key="1">
    <source>
        <dbReference type="SAM" id="MobiDB-lite"/>
    </source>
</evidence>
<feature type="compositionally biased region" description="Acidic residues" evidence="1">
    <location>
        <begin position="46"/>
        <end position="63"/>
    </location>
</feature>
<dbReference type="PANTHER" id="PTHR33119">
    <property type="entry name" value="IFI3P"/>
    <property type="match status" value="1"/>
</dbReference>
<sequence>MTTSHTLVKGFGEPQKRVPVWEPEWEYPLGTERPLTPEGESKSKDEEGEDDEDEDDENEDSADEGERRAEKDKWWIRANRVLVLPELIDSHIPFRERPEGLTHINLRKDWKEQGLQVITKLANIELRPEEGKTSYEGGTWHIEGQLNEHIRASAIYYHDQLNVTKSRLVFRQLTNGRMLEEMNYPQDDYEGIEQLFGFKHHRPCLQNLGSVVTKEGRLLVFPNVLQH</sequence>
<dbReference type="Pfam" id="PF14033">
    <property type="entry name" value="DUF4246"/>
    <property type="match status" value="1"/>
</dbReference>
<accession>A0ABR2ZS11</accession>
<dbReference type="EMBL" id="JBBXMP010000062">
    <property type="protein sequence ID" value="KAL0064461.1"/>
    <property type="molecule type" value="Genomic_DNA"/>
</dbReference>
<feature type="region of interest" description="Disordered" evidence="1">
    <location>
        <begin position="1"/>
        <end position="69"/>
    </location>
</feature>
<evidence type="ECO:0000313" key="4">
    <source>
        <dbReference type="Proteomes" id="UP001437256"/>
    </source>
</evidence>